<proteinExistence type="predicted"/>
<dbReference type="SUPFAM" id="SSF47384">
    <property type="entry name" value="Homodimeric domain of signal transducing histidine kinase"/>
    <property type="match status" value="1"/>
</dbReference>
<feature type="region of interest" description="Disordered" evidence="7">
    <location>
        <begin position="511"/>
        <end position="533"/>
    </location>
</feature>
<keyword evidence="2 10" id="KW-0808">Transferase</keyword>
<dbReference type="SUPFAM" id="SSF55874">
    <property type="entry name" value="ATPase domain of HSP90 chaperone/DNA topoisomerase II/histidine kinase"/>
    <property type="match status" value="1"/>
</dbReference>
<dbReference type="CDD" id="cd00082">
    <property type="entry name" value="HisKA"/>
    <property type="match status" value="1"/>
</dbReference>
<evidence type="ECO:0000256" key="2">
    <source>
        <dbReference type="ARBA" id="ARBA00022679"/>
    </source>
</evidence>
<evidence type="ECO:0000256" key="5">
    <source>
        <dbReference type="ARBA" id="ARBA00022840"/>
    </source>
</evidence>
<feature type="domain" description="Histidine kinase" evidence="8">
    <location>
        <begin position="282"/>
        <end position="507"/>
    </location>
</feature>
<name>A0A644TI76_9ZZZZ</name>
<dbReference type="PROSITE" id="PS50109">
    <property type="entry name" value="HIS_KIN"/>
    <property type="match status" value="1"/>
</dbReference>
<dbReference type="SMART" id="SM00388">
    <property type="entry name" value="HisKA"/>
    <property type="match status" value="1"/>
</dbReference>
<keyword evidence="5" id="KW-0067">ATP-binding</keyword>
<dbReference type="InterPro" id="IPR003661">
    <property type="entry name" value="HisK_dim/P_dom"/>
</dbReference>
<dbReference type="InterPro" id="IPR036890">
    <property type="entry name" value="HATPase_C_sf"/>
</dbReference>
<dbReference type="Gene3D" id="1.10.287.130">
    <property type="match status" value="1"/>
</dbReference>
<dbReference type="InterPro" id="IPR001789">
    <property type="entry name" value="Sig_transdc_resp-reg_receiver"/>
</dbReference>
<keyword evidence="4 10" id="KW-0418">Kinase</keyword>
<keyword evidence="3" id="KW-0547">Nucleotide-binding</keyword>
<accession>A0A644TI76</accession>
<evidence type="ECO:0000259" key="9">
    <source>
        <dbReference type="PROSITE" id="PS50110"/>
    </source>
</evidence>
<dbReference type="InterPro" id="IPR036097">
    <property type="entry name" value="HisK_dim/P_sf"/>
</dbReference>
<dbReference type="PRINTS" id="PR00344">
    <property type="entry name" value="BCTRLSENSOR"/>
</dbReference>
<dbReference type="InterPro" id="IPR011006">
    <property type="entry name" value="CheY-like_superfamily"/>
</dbReference>
<evidence type="ECO:0000256" key="7">
    <source>
        <dbReference type="SAM" id="MobiDB-lite"/>
    </source>
</evidence>
<dbReference type="Pfam" id="PF00072">
    <property type="entry name" value="Response_reg"/>
    <property type="match status" value="1"/>
</dbReference>
<gene>
    <name evidence="10" type="primary">rcsC_14</name>
    <name evidence="10" type="ORF">SDC9_12104</name>
</gene>
<protein>
    <submittedName>
        <fullName evidence="10">Sensor histidine kinase RcsC</fullName>
        <ecNumber evidence="10">2.7.13.3</ecNumber>
    </submittedName>
</protein>
<feature type="domain" description="Response regulatory" evidence="9">
    <location>
        <begin position="552"/>
        <end position="681"/>
    </location>
</feature>
<dbReference type="InterPro" id="IPR005467">
    <property type="entry name" value="His_kinase_dom"/>
</dbReference>
<keyword evidence="6" id="KW-0902">Two-component regulatory system</keyword>
<evidence type="ECO:0000256" key="4">
    <source>
        <dbReference type="ARBA" id="ARBA00022777"/>
    </source>
</evidence>
<dbReference type="EMBL" id="VSSQ01000032">
    <property type="protein sequence ID" value="MPL66429.1"/>
    <property type="molecule type" value="Genomic_DNA"/>
</dbReference>
<keyword evidence="1" id="KW-0597">Phosphoprotein</keyword>
<organism evidence="10">
    <name type="scientific">bioreactor metagenome</name>
    <dbReference type="NCBI Taxonomy" id="1076179"/>
    <lineage>
        <taxon>unclassified sequences</taxon>
        <taxon>metagenomes</taxon>
        <taxon>ecological metagenomes</taxon>
    </lineage>
</organism>
<dbReference type="AlphaFoldDB" id="A0A644TI76"/>
<feature type="domain" description="Response regulatory" evidence="9">
    <location>
        <begin position="23"/>
        <end position="138"/>
    </location>
</feature>
<reference evidence="10" key="1">
    <citation type="submission" date="2019-08" db="EMBL/GenBank/DDBJ databases">
        <authorList>
            <person name="Kucharzyk K."/>
            <person name="Murdoch R.W."/>
            <person name="Higgins S."/>
            <person name="Loffler F."/>
        </authorList>
    </citation>
    <scope>NUCLEOTIDE SEQUENCE</scope>
</reference>
<dbReference type="SMART" id="SM00387">
    <property type="entry name" value="HATPase_c"/>
    <property type="match status" value="1"/>
</dbReference>
<dbReference type="GO" id="GO:0005524">
    <property type="term" value="F:ATP binding"/>
    <property type="evidence" value="ECO:0007669"/>
    <property type="project" value="UniProtKB-KW"/>
</dbReference>
<evidence type="ECO:0000256" key="3">
    <source>
        <dbReference type="ARBA" id="ARBA00022741"/>
    </source>
</evidence>
<feature type="compositionally biased region" description="Basic and acidic residues" evidence="7">
    <location>
        <begin position="512"/>
        <end position="524"/>
    </location>
</feature>
<evidence type="ECO:0000256" key="1">
    <source>
        <dbReference type="ARBA" id="ARBA00022553"/>
    </source>
</evidence>
<sequence>MLDRPSGCFANRGRAEKKTKKARIAIVEKNPLLALDIQKTLGRAGYETGSVFFSALDYLAAAEKNFDLLVIDRNLRRDLSSLMKTRTTEGGIHSVPYICLATLADESPNLEDEGDKALGILVKPFSAKDLLGTLEIALYRVRMEKRLSAEEKRYRELFDFSLSPRCLTVSGGTVVEANGAFRRLFSPGDASFSIGDFFASVSDWNSLKDSFISEGAIQGRELDMKNSRGGGLRILVSVSGFDDSRYGSLLSWEFFDLTEAQRLREELMQSQKMDALGKLAGGIAHDFNNILTTIIGHSEMLRMDLSAGSSENKDIEGISAATDRATRLTRQLLGFSRKQPYKPRVIDLVQLLRDSEGMLKKLAGESVLFSFQIPRRSLSVFIDPIQIEQALMNLVVNARDALQGAPSGSIAVFAAPRELKRGISLRGRELAPGCYAIISVVDSGCGISPELSEKIFDPFFTTKGAHKGTGLGLAIVNSVISAAGGGVELLSQEGKGSEFRLWLPLVGVSPESAERPGMEPRDAPNPDTKNLGAGDWGYETRDGALELPKGLSLLIVDDDEDLLGLLAYIVGKAGAKAVLARNGGEALLLSEGQAFDALVIDINLPGLDGFAFYERLAQRSSAPRPPCVFISGRLDGGREKDFSESDSAIGQKEIQNIPEGSLLLEKPFTPAQLVRAIKQSLGSGKDFSV</sequence>
<comment type="caution">
    <text evidence="10">The sequence shown here is derived from an EMBL/GenBank/DDBJ whole genome shotgun (WGS) entry which is preliminary data.</text>
</comment>
<dbReference type="PROSITE" id="PS50110">
    <property type="entry name" value="RESPONSE_REGULATORY"/>
    <property type="match status" value="2"/>
</dbReference>
<dbReference type="PANTHER" id="PTHR43065">
    <property type="entry name" value="SENSOR HISTIDINE KINASE"/>
    <property type="match status" value="1"/>
</dbReference>
<evidence type="ECO:0000313" key="10">
    <source>
        <dbReference type="EMBL" id="MPL66429.1"/>
    </source>
</evidence>
<dbReference type="EC" id="2.7.13.3" evidence="10"/>
<dbReference type="Gene3D" id="3.30.565.10">
    <property type="entry name" value="Histidine kinase-like ATPase, C-terminal domain"/>
    <property type="match status" value="1"/>
</dbReference>
<dbReference type="Pfam" id="PF02518">
    <property type="entry name" value="HATPase_c"/>
    <property type="match status" value="1"/>
</dbReference>
<dbReference type="Pfam" id="PF00512">
    <property type="entry name" value="HisKA"/>
    <property type="match status" value="1"/>
</dbReference>
<dbReference type="InterPro" id="IPR004358">
    <property type="entry name" value="Sig_transdc_His_kin-like_C"/>
</dbReference>
<dbReference type="Gene3D" id="3.40.50.2300">
    <property type="match status" value="2"/>
</dbReference>
<evidence type="ECO:0000259" key="8">
    <source>
        <dbReference type="PROSITE" id="PS50109"/>
    </source>
</evidence>
<dbReference type="InterPro" id="IPR003594">
    <property type="entry name" value="HATPase_dom"/>
</dbReference>
<dbReference type="PANTHER" id="PTHR43065:SF46">
    <property type="entry name" value="C4-DICARBOXYLATE TRANSPORT SENSOR PROTEIN DCTB"/>
    <property type="match status" value="1"/>
</dbReference>
<dbReference type="SMART" id="SM00448">
    <property type="entry name" value="REC"/>
    <property type="match status" value="2"/>
</dbReference>
<dbReference type="CDD" id="cd00156">
    <property type="entry name" value="REC"/>
    <property type="match status" value="1"/>
</dbReference>
<dbReference type="SUPFAM" id="SSF52172">
    <property type="entry name" value="CheY-like"/>
    <property type="match status" value="2"/>
</dbReference>
<dbReference type="GO" id="GO:0000155">
    <property type="term" value="F:phosphorelay sensor kinase activity"/>
    <property type="evidence" value="ECO:0007669"/>
    <property type="project" value="InterPro"/>
</dbReference>
<evidence type="ECO:0000256" key="6">
    <source>
        <dbReference type="ARBA" id="ARBA00023012"/>
    </source>
</evidence>